<organism evidence="3 4">
    <name type="scientific">Eragrostis curvula</name>
    <name type="common">weeping love grass</name>
    <dbReference type="NCBI Taxonomy" id="38414"/>
    <lineage>
        <taxon>Eukaryota</taxon>
        <taxon>Viridiplantae</taxon>
        <taxon>Streptophyta</taxon>
        <taxon>Embryophyta</taxon>
        <taxon>Tracheophyta</taxon>
        <taxon>Spermatophyta</taxon>
        <taxon>Magnoliopsida</taxon>
        <taxon>Liliopsida</taxon>
        <taxon>Poales</taxon>
        <taxon>Poaceae</taxon>
        <taxon>PACMAD clade</taxon>
        <taxon>Chloridoideae</taxon>
        <taxon>Eragrostideae</taxon>
        <taxon>Eragrostidinae</taxon>
        <taxon>Eragrostis</taxon>
    </lineage>
</organism>
<dbReference type="PANTHER" id="PTHR23030">
    <property type="entry name" value="PCD6 INTERACTING PROTEIN-RELATED"/>
    <property type="match status" value="1"/>
</dbReference>
<feature type="domain" description="BRO1" evidence="2">
    <location>
        <begin position="347"/>
        <end position="711"/>
    </location>
</feature>
<feature type="compositionally biased region" description="Gly residues" evidence="1">
    <location>
        <begin position="1"/>
        <end position="12"/>
    </location>
</feature>
<feature type="compositionally biased region" description="Low complexity" evidence="1">
    <location>
        <begin position="124"/>
        <end position="160"/>
    </location>
</feature>
<feature type="region of interest" description="Disordered" evidence="1">
    <location>
        <begin position="1"/>
        <end position="31"/>
    </location>
</feature>
<dbReference type="Proteomes" id="UP000324897">
    <property type="component" value="Unassembled WGS sequence"/>
</dbReference>
<feature type="non-terminal residue" evidence="3">
    <location>
        <position position="1"/>
    </location>
</feature>
<protein>
    <recommendedName>
        <fullName evidence="2">BRO1 domain-containing protein</fullName>
    </recommendedName>
</protein>
<feature type="region of interest" description="Disordered" evidence="1">
    <location>
        <begin position="190"/>
        <end position="269"/>
    </location>
</feature>
<dbReference type="CDD" id="cd09246">
    <property type="entry name" value="BRO1_Alix_like_1"/>
    <property type="match status" value="1"/>
</dbReference>
<dbReference type="EMBL" id="RWGY01000240">
    <property type="protein sequence ID" value="TVU03000.1"/>
    <property type="molecule type" value="Genomic_DNA"/>
</dbReference>
<feature type="compositionally biased region" description="Low complexity" evidence="1">
    <location>
        <begin position="191"/>
        <end position="202"/>
    </location>
</feature>
<evidence type="ECO:0000259" key="2">
    <source>
        <dbReference type="PROSITE" id="PS51180"/>
    </source>
</evidence>
<dbReference type="AlphaFoldDB" id="A0A5J9SVI8"/>
<dbReference type="InterPro" id="IPR004328">
    <property type="entry name" value="BRO1_dom"/>
</dbReference>
<feature type="compositionally biased region" description="Basic and acidic residues" evidence="1">
    <location>
        <begin position="207"/>
        <end position="221"/>
    </location>
</feature>
<sequence>MGGDGGGGGGRGGRGRRWKGKGVSERPHLAPVLEDAPAAALLRPLKKIRSPDRLHRSLSSLSSAPASPDSSSVSHPLSPQATSWPPTRHIFPFAYDPATAASSDAAAATPRVLQLFQYSGMYQQQPLQPQQQQPLQRQQMISFDGSSSPQQPQFGSAASPLFPPQLVAPEVQQQMLLRYWSEVLNLSPRGAAASCSSSSSSAPPTPDETRTKQEAPQHQGEEPPNSEAKPLFPEAEQAKSSELQPNPGAQTADQQGGDGNTAVFQPSVTSGGVWGPADEAWFSAWGPGSSVWDYDMDNAHGLFLQSRFAGISSMFGSELGSARISSSLYLHAVAVFRDAWRLEGGDEFYALLCSLHDSNPFVWGSIMAQQPSPMLSVPEKKTAAAVLFRDRHFFNSAFFNEIRDLRAALSAGDSDPPASRRAILLRYHHLLFSARDDPCAFDETLTFTWHDAFKPHLKHSSASLRFEKAALVFNLGAVASNIAAAVDRATAGGVKEACAQFQRAAGAFRAVGEMMEGQGESTVDMSPQAAAMLERLMLAQAQECCFERALAAGTSRAACSKVAMQAGLYYKEAYDALLSPPLHNHFERSWISQIQLKAALFNAEACYRYAMELHEKTEIGEEVARLQVGLNAIEDAKSAKGAPRLLYDSASRLEQDLKQSFEKAVNENHRIYLMRVPAGKSLAPLPAASLVRPASLSEILDTKTESDAQPS</sequence>
<reference evidence="3 4" key="1">
    <citation type="journal article" date="2019" name="Sci. Rep.">
        <title>A high-quality genome of Eragrostis curvula grass provides insights into Poaceae evolution and supports new strategies to enhance forage quality.</title>
        <authorList>
            <person name="Carballo J."/>
            <person name="Santos B.A.C.M."/>
            <person name="Zappacosta D."/>
            <person name="Garbus I."/>
            <person name="Selva J.P."/>
            <person name="Gallo C.A."/>
            <person name="Diaz A."/>
            <person name="Albertini E."/>
            <person name="Caccamo M."/>
            <person name="Echenique V."/>
        </authorList>
    </citation>
    <scope>NUCLEOTIDE SEQUENCE [LARGE SCALE GENOMIC DNA]</scope>
    <source>
        <strain evidence="4">cv. Victoria</strain>
        <tissue evidence="3">Leaf</tissue>
    </source>
</reference>
<dbReference type="PROSITE" id="PS51180">
    <property type="entry name" value="BRO1"/>
    <property type="match status" value="1"/>
</dbReference>
<dbReference type="GO" id="GO:0043328">
    <property type="term" value="P:protein transport to vacuole involved in ubiquitin-dependent protein catabolic process via the multivesicular body sorting pathway"/>
    <property type="evidence" value="ECO:0007669"/>
    <property type="project" value="TreeGrafter"/>
</dbReference>
<proteinExistence type="predicted"/>
<dbReference type="Pfam" id="PF03097">
    <property type="entry name" value="BRO1"/>
    <property type="match status" value="1"/>
</dbReference>
<feature type="compositionally biased region" description="Low complexity" evidence="1">
    <location>
        <begin position="57"/>
        <end position="79"/>
    </location>
</feature>
<evidence type="ECO:0000313" key="3">
    <source>
        <dbReference type="EMBL" id="TVU03000.1"/>
    </source>
</evidence>
<dbReference type="Gene3D" id="1.25.40.280">
    <property type="entry name" value="alix/aip1 like domains"/>
    <property type="match status" value="1"/>
</dbReference>
<name>A0A5J9SVI8_9POAL</name>
<dbReference type="PANTHER" id="PTHR23030:SF33">
    <property type="entry name" value="OS02G0638400 PROTEIN"/>
    <property type="match status" value="1"/>
</dbReference>
<dbReference type="SMART" id="SM01041">
    <property type="entry name" value="BRO1"/>
    <property type="match status" value="1"/>
</dbReference>
<dbReference type="OrthoDB" id="64867at2759"/>
<dbReference type="GO" id="GO:0005768">
    <property type="term" value="C:endosome"/>
    <property type="evidence" value="ECO:0007669"/>
    <property type="project" value="TreeGrafter"/>
</dbReference>
<dbReference type="Gramene" id="TVU03000">
    <property type="protein sequence ID" value="TVU03000"/>
    <property type="gene ID" value="EJB05_51464"/>
</dbReference>
<feature type="region of interest" description="Disordered" evidence="1">
    <location>
        <begin position="45"/>
        <end position="83"/>
    </location>
</feature>
<dbReference type="InterPro" id="IPR038499">
    <property type="entry name" value="BRO1_sf"/>
</dbReference>
<gene>
    <name evidence="3" type="ORF">EJB05_51464</name>
</gene>
<keyword evidence="4" id="KW-1185">Reference proteome</keyword>
<comment type="caution">
    <text evidence="3">The sequence shown here is derived from an EMBL/GenBank/DDBJ whole genome shotgun (WGS) entry which is preliminary data.</text>
</comment>
<evidence type="ECO:0000256" key="1">
    <source>
        <dbReference type="SAM" id="MobiDB-lite"/>
    </source>
</evidence>
<accession>A0A5J9SVI8</accession>
<evidence type="ECO:0000313" key="4">
    <source>
        <dbReference type="Proteomes" id="UP000324897"/>
    </source>
</evidence>
<feature type="region of interest" description="Disordered" evidence="1">
    <location>
        <begin position="124"/>
        <end position="161"/>
    </location>
</feature>